<evidence type="ECO:0000313" key="1">
    <source>
        <dbReference type="EMBL" id="GFO40857.1"/>
    </source>
</evidence>
<protein>
    <submittedName>
        <fullName evidence="1">Uncharacterized protein</fullName>
    </submittedName>
</protein>
<gene>
    <name evidence="1" type="ORF">PoB_006736200</name>
</gene>
<reference evidence="1 2" key="1">
    <citation type="journal article" date="2021" name="Elife">
        <title>Chloroplast acquisition without the gene transfer in kleptoplastic sea slugs, Plakobranchus ocellatus.</title>
        <authorList>
            <person name="Maeda T."/>
            <person name="Takahashi S."/>
            <person name="Yoshida T."/>
            <person name="Shimamura S."/>
            <person name="Takaki Y."/>
            <person name="Nagai Y."/>
            <person name="Toyoda A."/>
            <person name="Suzuki Y."/>
            <person name="Arimoto A."/>
            <person name="Ishii H."/>
            <person name="Satoh N."/>
            <person name="Nishiyama T."/>
            <person name="Hasebe M."/>
            <person name="Maruyama T."/>
            <person name="Minagawa J."/>
            <person name="Obokata J."/>
            <person name="Shigenobu S."/>
        </authorList>
    </citation>
    <scope>NUCLEOTIDE SEQUENCE [LARGE SCALE GENOMIC DNA]</scope>
</reference>
<dbReference type="AlphaFoldDB" id="A0AAV4D9M3"/>
<proteinExistence type="predicted"/>
<dbReference type="Proteomes" id="UP000735302">
    <property type="component" value="Unassembled WGS sequence"/>
</dbReference>
<sequence>MLATASDDLILGVLKQPKNQDPLHSEKQNFICAVVAIAWLKTQSLHQPLLYHGLKTSFIDIPRAAFIKEMTVTNPTDGHFDGWAERSLVLAESGGFRKS</sequence>
<organism evidence="1 2">
    <name type="scientific">Plakobranchus ocellatus</name>
    <dbReference type="NCBI Taxonomy" id="259542"/>
    <lineage>
        <taxon>Eukaryota</taxon>
        <taxon>Metazoa</taxon>
        <taxon>Spiralia</taxon>
        <taxon>Lophotrochozoa</taxon>
        <taxon>Mollusca</taxon>
        <taxon>Gastropoda</taxon>
        <taxon>Heterobranchia</taxon>
        <taxon>Euthyneura</taxon>
        <taxon>Panpulmonata</taxon>
        <taxon>Sacoglossa</taxon>
        <taxon>Placobranchoidea</taxon>
        <taxon>Plakobranchidae</taxon>
        <taxon>Plakobranchus</taxon>
    </lineage>
</organism>
<evidence type="ECO:0000313" key="2">
    <source>
        <dbReference type="Proteomes" id="UP000735302"/>
    </source>
</evidence>
<keyword evidence="2" id="KW-1185">Reference proteome</keyword>
<name>A0AAV4D9M3_9GAST</name>
<dbReference type="EMBL" id="BLXT01007646">
    <property type="protein sequence ID" value="GFO40857.1"/>
    <property type="molecule type" value="Genomic_DNA"/>
</dbReference>
<accession>A0AAV4D9M3</accession>
<comment type="caution">
    <text evidence="1">The sequence shown here is derived from an EMBL/GenBank/DDBJ whole genome shotgun (WGS) entry which is preliminary data.</text>
</comment>